<comment type="caution">
    <text evidence="4">The sequence shown here is derived from an EMBL/GenBank/DDBJ whole genome shotgun (WGS) entry which is preliminary data.</text>
</comment>
<gene>
    <name evidence="4" type="ORF">D7X32_04340</name>
</gene>
<dbReference type="SUPFAM" id="SSF50685">
    <property type="entry name" value="Barwin-like endoglucanases"/>
    <property type="match status" value="1"/>
</dbReference>
<keyword evidence="1 2" id="KW-0732">Signal</keyword>
<evidence type="ECO:0000313" key="4">
    <source>
        <dbReference type="EMBL" id="RKH06639.1"/>
    </source>
</evidence>
<dbReference type="InterPro" id="IPR007112">
    <property type="entry name" value="Expansin/allergen_DPBB_dom"/>
</dbReference>
<dbReference type="InterPro" id="IPR009009">
    <property type="entry name" value="RlpA-like_DPBB"/>
</dbReference>
<feature type="signal peptide" evidence="2">
    <location>
        <begin position="1"/>
        <end position="24"/>
    </location>
</feature>
<protein>
    <recommendedName>
        <fullName evidence="3">Expansin-like EG45 domain-containing protein</fullName>
    </recommendedName>
</protein>
<dbReference type="NCBIfam" id="NF041144">
    <property type="entry name" value="expansin_EXLX1"/>
    <property type="match status" value="1"/>
</dbReference>
<evidence type="ECO:0000259" key="3">
    <source>
        <dbReference type="PROSITE" id="PS50842"/>
    </source>
</evidence>
<dbReference type="CDD" id="cd22272">
    <property type="entry name" value="DPBB_EXLX1-like"/>
    <property type="match status" value="1"/>
</dbReference>
<feature type="chain" id="PRO_5017288192" description="Expansin-like EG45 domain-containing protein" evidence="2">
    <location>
        <begin position="25"/>
        <end position="230"/>
    </location>
</feature>
<dbReference type="Gene3D" id="2.60.40.760">
    <property type="entry name" value="Expansin, cellulose-binding-like domain"/>
    <property type="match status" value="1"/>
</dbReference>
<dbReference type="InterPro" id="IPR036749">
    <property type="entry name" value="Expansin_CBD_sf"/>
</dbReference>
<dbReference type="PANTHER" id="PTHR31836:SF21">
    <property type="entry name" value="EXPANSIN-LIKE PROTEIN 7"/>
    <property type="match status" value="1"/>
</dbReference>
<proteinExistence type="predicted"/>
<dbReference type="Pfam" id="PF03330">
    <property type="entry name" value="DPBB_1"/>
    <property type="match status" value="1"/>
</dbReference>
<dbReference type="PROSITE" id="PS51257">
    <property type="entry name" value="PROKAR_LIPOPROTEIN"/>
    <property type="match status" value="1"/>
</dbReference>
<evidence type="ECO:0000256" key="2">
    <source>
        <dbReference type="SAM" id="SignalP"/>
    </source>
</evidence>
<feature type="domain" description="Expansin-like EG45" evidence="3">
    <location>
        <begin position="20"/>
        <end position="138"/>
    </location>
</feature>
<dbReference type="InterPro" id="IPR049818">
    <property type="entry name" value="Expansin_EXLX1-like"/>
</dbReference>
<dbReference type="PROSITE" id="PS50842">
    <property type="entry name" value="EXPANSIN_EG45"/>
    <property type="match status" value="1"/>
</dbReference>
<evidence type="ECO:0000256" key="1">
    <source>
        <dbReference type="ARBA" id="ARBA00022729"/>
    </source>
</evidence>
<keyword evidence="5" id="KW-1185">Reference proteome</keyword>
<name>A0A3A8KHR8_9BACT</name>
<dbReference type="EMBL" id="RAWE01000009">
    <property type="protein sequence ID" value="RKH06639.1"/>
    <property type="molecule type" value="Genomic_DNA"/>
</dbReference>
<reference evidence="5" key="1">
    <citation type="submission" date="2018-09" db="EMBL/GenBank/DDBJ databases">
        <authorList>
            <person name="Livingstone P.G."/>
            <person name="Whitworth D.E."/>
        </authorList>
    </citation>
    <scope>NUCLEOTIDE SEQUENCE [LARGE SCALE GENOMIC DNA]</scope>
    <source>
        <strain evidence="5">CA043D</strain>
    </source>
</reference>
<accession>A0A3A8KHR8</accession>
<dbReference type="InterPro" id="IPR036908">
    <property type="entry name" value="RlpA-like_sf"/>
</dbReference>
<dbReference type="SUPFAM" id="SSF49590">
    <property type="entry name" value="PHL pollen allergen"/>
    <property type="match status" value="1"/>
</dbReference>
<organism evidence="4 5">
    <name type="scientific">Corallococcus carmarthensis</name>
    <dbReference type="NCBI Taxonomy" id="2316728"/>
    <lineage>
        <taxon>Bacteria</taxon>
        <taxon>Pseudomonadati</taxon>
        <taxon>Myxococcota</taxon>
        <taxon>Myxococcia</taxon>
        <taxon>Myxococcales</taxon>
        <taxon>Cystobacterineae</taxon>
        <taxon>Myxococcaceae</taxon>
        <taxon>Corallococcus</taxon>
    </lineage>
</organism>
<dbReference type="PANTHER" id="PTHR31836">
    <property type="match status" value="1"/>
</dbReference>
<dbReference type="AlphaFoldDB" id="A0A3A8KHR8"/>
<evidence type="ECO:0000313" key="5">
    <source>
        <dbReference type="Proteomes" id="UP000268313"/>
    </source>
</evidence>
<sequence>MNRPAFWKSSLVLTLATLACGACGDSASGGGVSLGSEQKGIATFYDANGGGNCSFEPGGDQMVAAMNQAQYDNSAVCGECVDIVGPKGSVRVRIVDQCPDCDKGHLDLSREAFDKVAEAKDGRVDITWTPVSCDVAGPVEYHFKDGSNPWWTAIQVRNHRLPIKKLEWKRDGDWKALERQSYNYFVFEGIGEGRFQLRVTATDGQQLIDTVEKVLNDDSTDGAAQFAPQK</sequence>
<dbReference type="InterPro" id="IPR051477">
    <property type="entry name" value="Expansin_CellWall"/>
</dbReference>
<dbReference type="OrthoDB" id="5499927at2"/>
<dbReference type="Proteomes" id="UP000268313">
    <property type="component" value="Unassembled WGS sequence"/>
</dbReference>
<dbReference type="Gene3D" id="2.40.40.10">
    <property type="entry name" value="RlpA-like domain"/>
    <property type="match status" value="1"/>
</dbReference>